<dbReference type="PANTHER" id="PTHR47505:SF1">
    <property type="entry name" value="DNA UTILIZATION PROTEIN YHGH"/>
    <property type="match status" value="1"/>
</dbReference>
<sequence>MVVLSRLLHVAAATVLSQDCFLCGAPAGRRPICDDCRAELPWHAESVCPVCALPTADGGVCGACLRRPPGFDATWVAFDYAFPVDVMVKALKYQHRFALAGLFADVLVVPDGVDLIVPMPLHPRRLAERGFNQAVEIARPLARRAGVELMLEAVSRVRHTPSQAQLGRDERERNLRGAFVGARRLDGARVLVVDDVMTTGASLAAVAAVLKANGAARVENLVVARTPTPL</sequence>
<dbReference type="PANTHER" id="PTHR47505">
    <property type="entry name" value="DNA UTILIZATION PROTEIN YHGH"/>
    <property type="match status" value="1"/>
</dbReference>
<dbReference type="InterPro" id="IPR029057">
    <property type="entry name" value="PRTase-like"/>
</dbReference>
<dbReference type="OrthoDB" id="9793412at2"/>
<dbReference type="Proteomes" id="UP000248259">
    <property type="component" value="Unassembled WGS sequence"/>
</dbReference>
<dbReference type="SUPFAM" id="SSF53271">
    <property type="entry name" value="PRTase-like"/>
    <property type="match status" value="1"/>
</dbReference>
<accession>A0A323V096</accession>
<dbReference type="EMBL" id="QKOE01000005">
    <property type="protein sequence ID" value="PZA16846.1"/>
    <property type="molecule type" value="Genomic_DNA"/>
</dbReference>
<proteinExistence type="inferred from homology"/>
<name>A0A323V096_9RHOO</name>
<keyword evidence="5" id="KW-1185">Reference proteome</keyword>
<dbReference type="Gene3D" id="3.40.50.2020">
    <property type="match status" value="1"/>
</dbReference>
<evidence type="ECO:0000259" key="3">
    <source>
        <dbReference type="Pfam" id="PF18912"/>
    </source>
</evidence>
<organism evidence="4 5">
    <name type="scientific">Parazoarcus communis SWub3 = DSM 12120</name>
    <dbReference type="NCBI Taxonomy" id="1121029"/>
    <lineage>
        <taxon>Bacteria</taxon>
        <taxon>Pseudomonadati</taxon>
        <taxon>Pseudomonadota</taxon>
        <taxon>Betaproteobacteria</taxon>
        <taxon>Rhodocyclales</taxon>
        <taxon>Zoogloeaceae</taxon>
        <taxon>Parazoarcus</taxon>
    </lineage>
</organism>
<dbReference type="InterPro" id="IPR051910">
    <property type="entry name" value="ComF/GntX_DNA_util-trans"/>
</dbReference>
<reference evidence="4 5" key="1">
    <citation type="submission" date="2018-06" db="EMBL/GenBank/DDBJ databases">
        <title>Azoarcus communis strain SWub3 genome.</title>
        <authorList>
            <person name="Zorraquino Salvo V."/>
            <person name="Toubiana D."/>
            <person name="Blumwald E."/>
        </authorList>
    </citation>
    <scope>NUCLEOTIDE SEQUENCE [LARGE SCALE GENOMIC DNA]</scope>
    <source>
        <strain evidence="4 5">SWub3</strain>
    </source>
</reference>
<evidence type="ECO:0000313" key="4">
    <source>
        <dbReference type="EMBL" id="PZA16846.1"/>
    </source>
</evidence>
<dbReference type="AlphaFoldDB" id="A0A323V096"/>
<feature type="domain" description="Phosphoribosyltransferase" evidence="2">
    <location>
        <begin position="134"/>
        <end position="226"/>
    </location>
</feature>
<feature type="domain" description="Double zinc ribbon" evidence="3">
    <location>
        <begin position="14"/>
        <end position="65"/>
    </location>
</feature>
<dbReference type="Pfam" id="PF18912">
    <property type="entry name" value="DZR_2"/>
    <property type="match status" value="1"/>
</dbReference>
<dbReference type="Pfam" id="PF00156">
    <property type="entry name" value="Pribosyltran"/>
    <property type="match status" value="1"/>
</dbReference>
<dbReference type="InterPro" id="IPR044005">
    <property type="entry name" value="DZR_2"/>
</dbReference>
<evidence type="ECO:0000259" key="2">
    <source>
        <dbReference type="Pfam" id="PF00156"/>
    </source>
</evidence>
<dbReference type="InterPro" id="IPR000836">
    <property type="entry name" value="PRTase_dom"/>
</dbReference>
<evidence type="ECO:0000256" key="1">
    <source>
        <dbReference type="ARBA" id="ARBA00008007"/>
    </source>
</evidence>
<evidence type="ECO:0000313" key="5">
    <source>
        <dbReference type="Proteomes" id="UP000248259"/>
    </source>
</evidence>
<comment type="similarity">
    <text evidence="1">Belongs to the ComF/GntX family.</text>
</comment>
<dbReference type="CDD" id="cd06223">
    <property type="entry name" value="PRTases_typeI"/>
    <property type="match status" value="1"/>
</dbReference>
<comment type="caution">
    <text evidence="4">The sequence shown here is derived from an EMBL/GenBank/DDBJ whole genome shotgun (WGS) entry which is preliminary data.</text>
</comment>
<gene>
    <name evidence="4" type="ORF">DNK49_09340</name>
</gene>
<protein>
    <submittedName>
        <fullName evidence="4">ComF family protein</fullName>
    </submittedName>
</protein>